<dbReference type="PROSITE" id="PS50181">
    <property type="entry name" value="FBOX"/>
    <property type="match status" value="1"/>
</dbReference>
<accession>A0AAE9FJQ2</accession>
<sequence length="414" mass="48133">MELADMDIVNFIQNIPFFPGANDRVSNEIYRMKVDMDRVLSTWTVEQLRGVFAGLHGHRYYAEQLEGWCLEEICLNALRVGGLTFLTDAIYLTNFDLAERLRHAKLNVFPYLVSREKFFCQKSKTNRLAQQVASPNDAGVFDLLRLPTELIEQIMKRSPYKDVQSLAVSCSATNTIYRSNSLKMLLPDIVMVLDFSSGELTTRWWLASDRKRKSIGKLDMMDKDNEHKKNQLLNNTTLLYVVTSDDFEPEYCDEVRMFVGNRNFKRVVVKGLEYTENVKMMVELFEKDSVELEVNKLTEDYVPFPDIKTISIRDNLDTVHSERLFAAKQFINISCAVLNVDSFRKALYEWDIGQRQIGRWVILKQFTIFQTPFGQRHRYVNAGGERGYLEFLSELDCSQMAHGEITEYVYRTLP</sequence>
<dbReference type="Pfam" id="PF00646">
    <property type="entry name" value="F-box"/>
    <property type="match status" value="1"/>
</dbReference>
<reference evidence="2 3" key="1">
    <citation type="submission" date="2022-04" db="EMBL/GenBank/DDBJ databases">
        <title>Chromosome-level reference genomes for two strains of Caenorhabditis briggsae: an improved platform for comparative genomics.</title>
        <authorList>
            <person name="Stevens L."/>
            <person name="Andersen E."/>
        </authorList>
    </citation>
    <scope>NUCLEOTIDE SEQUENCE [LARGE SCALE GENOMIC DNA]</scope>
    <source>
        <strain evidence="2">VX34</strain>
        <tissue evidence="2">Whole-organism</tissue>
    </source>
</reference>
<dbReference type="EMBL" id="CP092625">
    <property type="protein sequence ID" value="UMM44162.1"/>
    <property type="molecule type" value="Genomic_DNA"/>
</dbReference>
<organism evidence="2 3">
    <name type="scientific">Caenorhabditis briggsae</name>
    <dbReference type="NCBI Taxonomy" id="6238"/>
    <lineage>
        <taxon>Eukaryota</taxon>
        <taxon>Metazoa</taxon>
        <taxon>Ecdysozoa</taxon>
        <taxon>Nematoda</taxon>
        <taxon>Chromadorea</taxon>
        <taxon>Rhabditida</taxon>
        <taxon>Rhabditina</taxon>
        <taxon>Rhabditomorpha</taxon>
        <taxon>Rhabditoidea</taxon>
        <taxon>Rhabditidae</taxon>
        <taxon>Peloderinae</taxon>
        <taxon>Caenorhabditis</taxon>
    </lineage>
</organism>
<proteinExistence type="predicted"/>
<dbReference type="AlphaFoldDB" id="A0AAE9FJQ2"/>
<gene>
    <name evidence="2" type="ORF">L5515_019375</name>
</gene>
<protein>
    <recommendedName>
        <fullName evidence="1">F-box domain-containing protein</fullName>
    </recommendedName>
</protein>
<dbReference type="Proteomes" id="UP000829354">
    <property type="component" value="Chromosome X"/>
</dbReference>
<feature type="domain" description="F-box" evidence="1">
    <location>
        <begin position="140"/>
        <end position="186"/>
    </location>
</feature>
<evidence type="ECO:0000313" key="2">
    <source>
        <dbReference type="EMBL" id="UMM44162.1"/>
    </source>
</evidence>
<evidence type="ECO:0000259" key="1">
    <source>
        <dbReference type="PROSITE" id="PS50181"/>
    </source>
</evidence>
<dbReference type="InterPro" id="IPR001810">
    <property type="entry name" value="F-box_dom"/>
</dbReference>
<keyword evidence="3" id="KW-1185">Reference proteome</keyword>
<name>A0AAE9FJQ2_CAEBR</name>
<evidence type="ECO:0000313" key="3">
    <source>
        <dbReference type="Proteomes" id="UP000829354"/>
    </source>
</evidence>